<protein>
    <recommendedName>
        <fullName evidence="17">Autotransporter domain-containing protein</fullName>
    </recommendedName>
</protein>
<comment type="subcellular location">
    <subcellularLocation>
        <location evidence="2">Cell outer membrane</location>
    </subcellularLocation>
    <subcellularLocation>
        <location evidence="1">Cell surface</location>
    </subcellularLocation>
</comment>
<dbReference type="InterPro" id="IPR008635">
    <property type="entry name" value="Coiled_stalk_dom"/>
</dbReference>
<feature type="domain" description="Trimeric autotransporter adhesin YadA-like stalk" evidence="13">
    <location>
        <begin position="431"/>
        <end position="473"/>
    </location>
</feature>
<dbReference type="InterPro" id="IPR005594">
    <property type="entry name" value="YadA_C"/>
</dbReference>
<keyword evidence="9" id="KW-0472">Membrane</keyword>
<feature type="domain" description="Trimeric autotransporter adhesin YadA-like stalk" evidence="13">
    <location>
        <begin position="4166"/>
        <end position="4200"/>
    </location>
</feature>
<dbReference type="Proteomes" id="UP000188998">
    <property type="component" value="Unassembled WGS sequence"/>
</dbReference>
<feature type="domain" description="Trimeric autotransporter adhesin YadA-like stalk" evidence="13">
    <location>
        <begin position="3899"/>
        <end position="3938"/>
    </location>
</feature>
<feature type="compositionally biased region" description="Basic and acidic residues" evidence="11">
    <location>
        <begin position="4038"/>
        <end position="4054"/>
    </location>
</feature>
<evidence type="ECO:0000313" key="15">
    <source>
        <dbReference type="EMBL" id="OOF70248.1"/>
    </source>
</evidence>
<dbReference type="Gene3D" id="3.90.1780.10">
    <property type="entry name" value="Trimeric adhesin"/>
    <property type="match status" value="3"/>
</dbReference>
<reference evidence="15 16" key="1">
    <citation type="submission" date="2016-10" db="EMBL/GenBank/DDBJ databases">
        <title>Rodentibacter gen. nov. and new species.</title>
        <authorList>
            <person name="Christensen H."/>
        </authorList>
    </citation>
    <scope>NUCLEOTIDE SEQUENCE [LARGE SCALE GENOMIC DNA]</scope>
    <source>
        <strain evidence="15 16">199137021</strain>
    </source>
</reference>
<dbReference type="EMBL" id="MLAB01000058">
    <property type="protein sequence ID" value="OOF70248.1"/>
    <property type="molecule type" value="Genomic_DNA"/>
</dbReference>
<dbReference type="Gene3D" id="2.150.10.10">
    <property type="entry name" value="Serralysin-like metalloprotease, C-terminal"/>
    <property type="match status" value="1"/>
</dbReference>
<keyword evidence="10" id="KW-0998">Cell outer membrane</keyword>
<dbReference type="InterPro" id="IPR024973">
    <property type="entry name" value="ESPR"/>
</dbReference>
<evidence type="ECO:0000256" key="2">
    <source>
        <dbReference type="ARBA" id="ARBA00004442"/>
    </source>
</evidence>
<dbReference type="Pfam" id="PF13018">
    <property type="entry name" value="ESPR"/>
    <property type="match status" value="1"/>
</dbReference>
<accession>A0AAJ3K3U7</accession>
<dbReference type="SUPFAM" id="SSF54523">
    <property type="entry name" value="Pili subunits"/>
    <property type="match status" value="1"/>
</dbReference>
<comment type="caution">
    <text evidence="15">The sequence shown here is derived from an EMBL/GenBank/DDBJ whole genome shotgun (WGS) entry which is preliminary data.</text>
</comment>
<gene>
    <name evidence="15" type="ORF">BKG90_10385</name>
</gene>
<dbReference type="SUPFAM" id="SSF101999">
    <property type="entry name" value="Trimeric adhesin"/>
    <property type="match status" value="3"/>
</dbReference>
<keyword evidence="4" id="KW-0813">Transport</keyword>
<sequence>MNKIFKVIWNQSISAWVAVSELAKGYSKSSSLFSDVVGSKSAKEKISFSLSKIAVALLAVGSASLSMAAVEGGTAPYGTIAISESGVLGGIQGGYESRTTRARVVGSGAVSDPASANRFDARGSIAIGGAAYIGNTIEAVALGRSAAVRSVDKAPAGSVSLGAYSVSGPLNTGNETKSITIGGNTYTYAGQPTTDKQNTSVLSIGSGSLFGQGGTSSGSSNWVYQYRQIQNVAAGRVASNSTDAINGSQLYAVVRALDNVSSGLTDFVVGADKNHNATGINVTKDQKRFDIVSGNESYLTTAVDGTSIKVDLSQKSKEAIDNVSKNAQNITKNAQNITNNARDIAKGFGLKAQDNQTVNKKLGEYVDVIGGNSNINTTVANGKIQINLNNSLDLGNNGNVKLGNTNLNSTGLTINNGPSVTTTGINAGNKKLTNVSDGTIGANSKDAVNGSQLHATNQNVTNVSNNVTNLKNEVAKGWNVTTSKSGTGNVSGSNLTKVAMGDTVTIDAGDNINITQSGKKVTIATSSTPNFSSVNTGNLTIRPNGNVNFGGNVLANIGAPVNDNDATTKKYVDDGRTTVNSTDKSVNVTKSGQNPANYDLSVNMTKVANDVKLKYSGDNNTQGENSLSNRVNFKGSNLITTKAENGTVSFDLSDKATFGLNTQNGNVSKKVGNTIDIEGNNSNINTLVDNGKVKVNLNNTLNLTDAGSVKLGDTVLNSTGLTINNGPKVTKEGINAGDKKITNVANGTNGTDAVNLSQLNASAAASKTEVKAGNNVNVTEDKGANNQTIYTVNADKSTVTNGSDKVKVTETVGANNVTNYSVDLSDEAKNQLKKEESVNSTTSNLIVTQNTTNDTGGKNYSVTLNNTLDLTNAGSVKLGDTTLNSTGLTINDGPKVVKGGIDAGNKKITNVSEGEISNTSKDAVNGSQLYATNQNVTNISNEVAKGWNLTTSKSGTGNVSNNTTEKVAMGETVTIEAGDNINITQAAKKVTIATSLMPNFTSVDTGNLTVRNGGKVDFGGNNITNVGAPVADNDATTKKYVDDGRTTVNSTDGSVTVNGTGTNPKNYDLSVNMTKVAEDVKFKYSGDNNSSGENKLSETVKFKGSDYVTTNASNGQIAFDLSDTAKNKINNAIQNFTVGADKNNQATGLNITNGGRFDIVGKDGNYIETNVSGKNITVALNQNATSAIEKAHKGFGLKAQDGSNVTKQLGEAIEIEGGNSNLNTTVADGKVKINLNNSLNLTDAGNVKIGDVNLTKDGLTINGGPNITKAGIDAGSKKITNVQDGDIAENSKDAVNGSQLYATNQNVTNISNEVAKGWNLTTSKSGTGNVSNNTTEKVAMGETVTIEAGDNINITQAAKKVTIATSLTPNFSSVDTGNLTVRNGGKVDFGGNNITNVGTPIADNDATTKKYVDDGRTTVTSTDGSVMVTPNGTQPKNYDLSVNMSKLTGDVSLKYKADTGNGTNKLSDEITFKGSDYINTTAKNGEIGFDLSKTAKDKIDNAIQNFTVGADQNNTATGINVTNGGRFDIVGSNYTTTAVNGSNITVGLDANATDAIDKARKGFGLKAQDGNNVTHQLGDVIEVVGGNSNLNTTIEDGKVKVNLNNTLNLTKDGSVTIGNTTVNDNGLTINGGPNVTIDGINAGNKKITNVADGEVAQDSKEAVNGGQLYTAIANSGFELATNGDATQAKDKRINNNETFNLNQSTNILVKQVDNGYEIATAENVSFTNVTVGKDGKDGTIGVNGKDGSSVVLNGKDGTIGINGKDGASANFTVANGSGTLDNATHGGDGINRLVYNTTNTDGSITTREIATKDDGLKFQGDSGDEIAKKLGSTLNITGGANKDVLTDNNIGVISKDGNLTVKLAKDLNLTENGSVTIGDLTINKDGFNAGNTTITNVKGNLDNVTNTTTSNPNTTNYEDKKNNAATVGDVLNAGWNLQNNGQAVDFVTHGNTVNFNNGTGVSVNAVYDNATGTTNITFNTTNSYVDSNGTLTSVPSNTVKFIGGNASTPVLITNVDSGVLPNGATIPVDKTFNDVLNNISGDALKNAVNVGDLQNATKDITNTALSGVKFNLATKSVADTNGNATVADNLSDNDKQLTNNETFTLDAGNNIVIKQIANGYEIATSNNITVGQAGKDGKDGVDGSIGVNGKDGSSVVINGKDGSIGLTGPKGADGKNASANITVANGTGTLDTDDKGGKGIERLVYNTTNPDGTTKTREIATKDDGLKFKGDKGEEIAKKLGEILNITGGVNDEAKLTDNNLGVINKDGNLSVKLAKDLNLTENGSVKVGNVNLTKDGLTIANGPSVMGDGINAGDKKITNVTAGTLSADSKDAVNGSQLYATNQNVTNISNEVAKGWNLTTAQSGTGKVSGNTTEKVAMGETVTIEAGDNINITQSGKKVTIATSNNITVGAAGKNGQDGVDGTIGVNGKDGSAVVINGKDGSIGLTGPKGADGKNGAGIALNGKDGTIGINGKDGASANFTVKDGSGTLDETGKGKEGITRLVYNTTNTDGTTTTREIATKDDGLKFKGDNGNEIAKKLGETLNIIGGVNDEAKLTDNNIGVINKDGNLTVKLAKDLNLTENGSVAIGNVTLNKDGFNAGNTTITNVTSNLDPVANNTTSNPDSTGNKYANVTNNAATVGDVLNAGWNLQNNGQAVDFVTHGNTVNFKNGQGVKVGTTYNSTTGTTDITFNSTNSYVDDNGNATAEPTNKVKFIGANASAPVAITNVDSGVLPNNATIPTGQTFNDVLNNLSGDALNNAVNAGDLKNATKDITNSTLSAVGFALTSKAVANTNGQSSEKDGLSEADKRLTNNETFTLDAGNNVRIKQIENGYEVATAENVTFTNITVGKDGKDGVDGTIGVNGKDGASVVLNGKDGSIGLTGPKGKDGKDGASANLTVVNGTGTLDETGKGKEGITRLVYNTTNTDGSTTTREIATKDDGLKFKGDNGDEIAKKLGETLNITGGLTDSNKLTDNNLGVVNQAGSLVIKLAKDLNLTKDGSLTIGNTTLNDNGFTLVGGPNVTTSGIDAGDKKITNVSDGDVSNNSKDAINGGQLYTAITNSGFNLTTKSVAGTNGQASADGLSDEDKRLANNETFTLDAGNNLVIKQIANGYEIATANNITVGAAGKDGKDGVDGSIGVNGKDGASVVLNGKDGSIGLTGPKGADGKDGVSANISVKDGAKGLDGNDGKNGESKTRIEYVKPNGDKETVATLNDGLKFKGDDGKEIAKKLNETLSITGGADKDKLTDGNIGVNNNNGTLEVKLSKDLNLTENGSVTIGNVTINKDGFNAGNTTITNVKGNLGNVTNDTKSNPDTSGNKYQNITNNAATVGDVLNAGWNLQNNGQAVDFVTHGNTVNFNNGTGVSVNAVYDNATGTTNITFNTTNSYVDSNGALTNVPSNTVKFIGGNATAPVLITNVDSGVLPNGTLISGNDTFNDVLNNITGDALKNAVNVGDLKNATKDITNTTLSAVGFALKSAKVAGSNGVVETADDLSEEGKRLTNNETFNLNAGNNIVIKQINDGYEIATSNNITVGKDGKDGVDGKIGVNGKDGASVVLNGKDGSIGLTGPRGADGKDGASVNITVANGTGTLDTDDKGGKGIERLVYNTTNADGSTTTREIATKDDGLKFKGDNGEEIAKKLGETLNITGGVTDPTKLTNDNIGVTNENGNLSVKLSKDLNLTKDGSVTIGNTTLNDKGLTIAGGPSVTIDGIDAGNKRITKVADGVDPTDAVNLSQLNRSMAAAKTEVTAGKNVNVTSSTGANNQTIYTVNAEKSVVKGSDSVKVTANRDEANFTTTYDIDLSDEMKKQIAKEESVSTGDTNVKVVANGTNASGGKDFAVSLNKDLNLTKDGSVTIGGTTLKEGNLTMGNTTVGNDGLTIKDGPSITQNGINAGNKVVNNVADGDISPNSKQAINGGQLHTAIANSGFNLATNGQDTATDKRINNNDTFNLNQGNNIVVKQIDNGYEISTGNNLVIGEKGEPGQNGQPGKDGVDGSIGVNGKDGSSVVINGKDGSIGLTGPKGSDGKDGVSANISVKDGAKGLDGNDGKNGESKTRIVYEKPNGQTEEVATLNDGLKFKGDDGKEIAKKLNETLNITGGANGKLTDKNIGVVNEGGNLTVKLAENITLGDNGSVNIGNTTVNNDGLTIKGGPSVTTSGINAGNKVISNVAPGVKPTDAVNKAQLDQVRGDVYNVNNRVDKLDKRVRGIGANAAAAASLPQVMLPGKSMVAAAASGYSGASAVALGYSRASDNGKVILKLTGTANSAGHYSGGVGVGYQW</sequence>
<feature type="region of interest" description="Disordered" evidence="11">
    <location>
        <begin position="3176"/>
        <end position="3195"/>
    </location>
</feature>
<feature type="domain" description="Trimeric autotransporter adhesin YadA-like stalk" evidence="13">
    <location>
        <begin position="740"/>
        <end position="781"/>
    </location>
</feature>
<evidence type="ECO:0000256" key="8">
    <source>
        <dbReference type="ARBA" id="ARBA00022927"/>
    </source>
</evidence>
<feature type="compositionally biased region" description="Basic and acidic residues" evidence="11">
    <location>
        <begin position="3179"/>
        <end position="3195"/>
    </location>
</feature>
<dbReference type="Pfam" id="PF03895">
    <property type="entry name" value="YadA_anchor"/>
    <property type="match status" value="1"/>
</dbReference>
<evidence type="ECO:0000256" key="3">
    <source>
        <dbReference type="ARBA" id="ARBA00005848"/>
    </source>
</evidence>
<dbReference type="GO" id="GO:0015031">
    <property type="term" value="P:protein transport"/>
    <property type="evidence" value="ECO:0007669"/>
    <property type="project" value="UniProtKB-KW"/>
</dbReference>
<evidence type="ECO:0000256" key="1">
    <source>
        <dbReference type="ARBA" id="ARBA00004241"/>
    </source>
</evidence>
<evidence type="ECO:0000256" key="7">
    <source>
        <dbReference type="ARBA" id="ARBA00022729"/>
    </source>
</evidence>
<feature type="domain" description="Trimeric autotransporter adhesin YadA-like stalk" evidence="13">
    <location>
        <begin position="1278"/>
        <end position="1315"/>
    </location>
</feature>
<evidence type="ECO:0000256" key="5">
    <source>
        <dbReference type="ARBA" id="ARBA00022452"/>
    </source>
</evidence>
<feature type="domain" description="Trimeric autotransporter adhesin YadA-like stalk" evidence="13">
    <location>
        <begin position="228"/>
        <end position="272"/>
    </location>
</feature>
<dbReference type="Gene3D" id="1.20.5.170">
    <property type="match status" value="4"/>
</dbReference>
<dbReference type="Gene3D" id="6.10.250.2040">
    <property type="match status" value="2"/>
</dbReference>
<dbReference type="GO" id="GO:0009279">
    <property type="term" value="C:cell outer membrane"/>
    <property type="evidence" value="ECO:0007669"/>
    <property type="project" value="UniProtKB-SubCell"/>
</dbReference>
<evidence type="ECO:0000256" key="11">
    <source>
        <dbReference type="SAM" id="MobiDB-lite"/>
    </source>
</evidence>
<evidence type="ECO:0000256" key="9">
    <source>
        <dbReference type="ARBA" id="ARBA00023136"/>
    </source>
</evidence>
<feature type="domain" description="Trimeric autotransporter adhesin YadA-like stalk" evidence="13">
    <location>
        <begin position="907"/>
        <end position="944"/>
    </location>
</feature>
<feature type="domain" description="ESPR" evidence="14">
    <location>
        <begin position="1"/>
        <end position="31"/>
    </location>
</feature>
<evidence type="ECO:0000256" key="6">
    <source>
        <dbReference type="ARBA" id="ARBA00022692"/>
    </source>
</evidence>
<comment type="similarity">
    <text evidence="3">Belongs to the autotransporter-2 (AT-2) (TC 1.B.40) family.</text>
</comment>
<keyword evidence="7" id="KW-0732">Signal</keyword>
<dbReference type="Pfam" id="PF05662">
    <property type="entry name" value="YadA_stalk"/>
    <property type="match status" value="11"/>
</dbReference>
<feature type="domain" description="Trimeric autotransporter adhesin YadA-like stalk" evidence="13">
    <location>
        <begin position="3033"/>
        <end position="3075"/>
    </location>
</feature>
<dbReference type="InterPro" id="IPR037174">
    <property type="entry name" value="Trimeric_adhesin"/>
</dbReference>
<dbReference type="GO" id="GO:0009986">
    <property type="term" value="C:cell surface"/>
    <property type="evidence" value="ECO:0007669"/>
    <property type="project" value="UniProtKB-SubCell"/>
</dbReference>
<keyword evidence="16" id="KW-1185">Reference proteome</keyword>
<evidence type="ECO:0000256" key="10">
    <source>
        <dbReference type="ARBA" id="ARBA00023237"/>
    </source>
</evidence>
<evidence type="ECO:0000256" key="4">
    <source>
        <dbReference type="ARBA" id="ARBA00022448"/>
    </source>
</evidence>
<evidence type="ECO:0000313" key="16">
    <source>
        <dbReference type="Proteomes" id="UP000188998"/>
    </source>
</evidence>
<organism evidence="15 16">
    <name type="scientific">Rodentibacter caecimuris</name>
    <dbReference type="NCBI Taxonomy" id="1796644"/>
    <lineage>
        <taxon>Bacteria</taxon>
        <taxon>Pseudomonadati</taxon>
        <taxon>Pseudomonadota</taxon>
        <taxon>Gammaproteobacteria</taxon>
        <taxon>Pasteurellales</taxon>
        <taxon>Pasteurellaceae</taxon>
        <taxon>Rodentibacter</taxon>
    </lineage>
</organism>
<dbReference type="Gene3D" id="2.20.70.140">
    <property type="match status" value="10"/>
</dbReference>
<dbReference type="RefSeq" id="WP_059368655.1">
    <property type="nucleotide sequence ID" value="NZ_BBXJ01000001.1"/>
</dbReference>
<name>A0AAJ3K3U7_9PAST</name>
<dbReference type="SUPFAM" id="SSF101967">
    <property type="entry name" value="Adhesin YadA, collagen-binding domain"/>
    <property type="match status" value="9"/>
</dbReference>
<feature type="region of interest" description="Disordered" evidence="11">
    <location>
        <begin position="3976"/>
        <end position="4054"/>
    </location>
</feature>
<feature type="domain" description="Trimeric autotransporter adhesin YadA-like stalk" evidence="13">
    <location>
        <begin position="3718"/>
        <end position="3758"/>
    </location>
</feature>
<evidence type="ECO:0000259" key="13">
    <source>
        <dbReference type="Pfam" id="PF05662"/>
    </source>
</evidence>
<keyword evidence="5" id="KW-1134">Transmembrane beta strand</keyword>
<dbReference type="InterPro" id="IPR011049">
    <property type="entry name" value="Serralysin-like_metalloprot_C"/>
</dbReference>
<dbReference type="PANTHER" id="PTHR24637:SF388">
    <property type="entry name" value="NEMATODE CUTICLE COLLAGEN N-TERMINAL DOMAIN-CONTAINING PROTEIN"/>
    <property type="match status" value="1"/>
</dbReference>
<feature type="domain" description="Trimeric autotransporter adhesin YadA-like stalk" evidence="13">
    <location>
        <begin position="1646"/>
        <end position="1687"/>
    </location>
</feature>
<proteinExistence type="inferred from homology"/>
<evidence type="ECO:0008006" key="17">
    <source>
        <dbReference type="Google" id="ProtNLM"/>
    </source>
</evidence>
<keyword evidence="6" id="KW-0812">Transmembrane</keyword>
<feature type="domain" description="Trimeric autotransporter adhesin YadA-like C-terminal membrane anchor" evidence="12">
    <location>
        <begin position="4219"/>
        <end position="4279"/>
    </location>
</feature>
<evidence type="ECO:0000259" key="14">
    <source>
        <dbReference type="Pfam" id="PF13018"/>
    </source>
</evidence>
<dbReference type="InterPro" id="IPR045584">
    <property type="entry name" value="Pilin-like"/>
</dbReference>
<dbReference type="PANTHER" id="PTHR24637">
    <property type="entry name" value="COLLAGEN"/>
    <property type="match status" value="1"/>
</dbReference>
<feature type="domain" description="Trimeric autotransporter adhesin YadA-like stalk" evidence="13">
    <location>
        <begin position="2317"/>
        <end position="2354"/>
    </location>
</feature>
<keyword evidence="8" id="KW-0653">Protein transport</keyword>
<dbReference type="Gene3D" id="3.30.1300.30">
    <property type="entry name" value="GSPII I/J protein-like"/>
    <property type="match status" value="1"/>
</dbReference>
<evidence type="ECO:0000259" key="12">
    <source>
        <dbReference type="Pfam" id="PF03895"/>
    </source>
</evidence>